<evidence type="ECO:0000259" key="11">
    <source>
        <dbReference type="PROSITE" id="PS51886"/>
    </source>
</evidence>
<dbReference type="EMBL" id="ML002281">
    <property type="protein sequence ID" value="RKP39311.1"/>
    <property type="molecule type" value="Genomic_DNA"/>
</dbReference>
<dbReference type="PANTHER" id="PTHR23354:SF131">
    <property type="entry name" value="MTOR-ASSOCIATED PROTEIN MEAK7"/>
    <property type="match status" value="1"/>
</dbReference>
<dbReference type="Proteomes" id="UP000268162">
    <property type="component" value="Unassembled WGS sequence"/>
</dbReference>
<evidence type="ECO:0000256" key="9">
    <source>
        <dbReference type="ARBA" id="ARBA00042134"/>
    </source>
</evidence>
<reference evidence="13" key="1">
    <citation type="journal article" date="2018" name="Nat. Microbiol.">
        <title>Leveraging single-cell genomics to expand the fungal tree of life.</title>
        <authorList>
            <person name="Ahrendt S.R."/>
            <person name="Quandt C.A."/>
            <person name="Ciobanu D."/>
            <person name="Clum A."/>
            <person name="Salamov A."/>
            <person name="Andreopoulos B."/>
            <person name="Cheng J.F."/>
            <person name="Woyke T."/>
            <person name="Pelin A."/>
            <person name="Henrissat B."/>
            <person name="Reynolds N.K."/>
            <person name="Benny G.L."/>
            <person name="Smith M.E."/>
            <person name="James T.Y."/>
            <person name="Grigoriev I.V."/>
        </authorList>
    </citation>
    <scope>NUCLEOTIDE SEQUENCE [LARGE SCALE GENOMIC DNA]</scope>
    <source>
        <strain evidence="13">RSA 468</strain>
    </source>
</reference>
<evidence type="ECO:0000256" key="10">
    <source>
        <dbReference type="SAM" id="MobiDB-lite"/>
    </source>
</evidence>
<dbReference type="Pfam" id="PF07534">
    <property type="entry name" value="TLD"/>
    <property type="match status" value="1"/>
</dbReference>
<dbReference type="PROSITE" id="PS51886">
    <property type="entry name" value="TLDC"/>
    <property type="match status" value="1"/>
</dbReference>
<dbReference type="GO" id="GO:0005634">
    <property type="term" value="C:nucleus"/>
    <property type="evidence" value="ECO:0007669"/>
    <property type="project" value="TreeGrafter"/>
</dbReference>
<evidence type="ECO:0000256" key="3">
    <source>
        <dbReference type="ARBA" id="ARBA00004496"/>
    </source>
</evidence>
<gene>
    <name evidence="12" type="ORF">BJ085DRAFT_14585</name>
</gene>
<dbReference type="GO" id="GO:0005737">
    <property type="term" value="C:cytoplasm"/>
    <property type="evidence" value="ECO:0007669"/>
    <property type="project" value="UniProtKB-SubCell"/>
</dbReference>
<protein>
    <recommendedName>
        <fullName evidence="7">MTOR-associated protein MEAK7</fullName>
    </recommendedName>
    <alternativeName>
        <fullName evidence="9">TBC/LysM-associated domain-containing protein 1</fullName>
    </alternativeName>
    <alternativeName>
        <fullName evidence="8">TLD domain-containing protein 1</fullName>
    </alternativeName>
</protein>
<evidence type="ECO:0000313" key="12">
    <source>
        <dbReference type="EMBL" id="RKP39311.1"/>
    </source>
</evidence>
<dbReference type="STRING" id="215637.A0A4Q0A1H7"/>
<sequence length="216" mass="24146">MRSGATLIVIREKGSNYIFGGFASEDWSMCPDFYGNSANFLFTIQPELRTYPSSRINDHYQYLNQGTQTLPNGLGMGGQLGYCGLWINPDFETGSSLAGPRCSTYTSPQLSKEAHFAIDSVEVWQVRRSPTESDDDDGEALTNGRGRRPKKSAMDAHPDAVALLEMANRKMYASTVRDPDLDLDTPGLERRSSDHEDDMEAILKRRHLNSPPPQYM</sequence>
<organism evidence="12 13">
    <name type="scientific">Dimargaris cristalligena</name>
    <dbReference type="NCBI Taxonomy" id="215637"/>
    <lineage>
        <taxon>Eukaryota</taxon>
        <taxon>Fungi</taxon>
        <taxon>Fungi incertae sedis</taxon>
        <taxon>Zoopagomycota</taxon>
        <taxon>Kickxellomycotina</taxon>
        <taxon>Dimargaritomycetes</taxon>
        <taxon>Dimargaritales</taxon>
        <taxon>Dimargaritaceae</taxon>
        <taxon>Dimargaris</taxon>
    </lineage>
</organism>
<keyword evidence="13" id="KW-1185">Reference proteome</keyword>
<comment type="subcellular location">
    <subcellularLocation>
        <location evidence="3">Cytoplasm</location>
    </subcellularLocation>
    <subcellularLocation>
        <location evidence="2">Lysosome</location>
    </subcellularLocation>
    <subcellularLocation>
        <location evidence="1">Membrane</location>
    </subcellularLocation>
</comment>
<dbReference type="GO" id="GO:0006979">
    <property type="term" value="P:response to oxidative stress"/>
    <property type="evidence" value="ECO:0007669"/>
    <property type="project" value="TreeGrafter"/>
</dbReference>
<evidence type="ECO:0000256" key="7">
    <source>
        <dbReference type="ARBA" id="ARBA00039594"/>
    </source>
</evidence>
<evidence type="ECO:0000256" key="1">
    <source>
        <dbReference type="ARBA" id="ARBA00004370"/>
    </source>
</evidence>
<keyword evidence="4" id="KW-0963">Cytoplasm</keyword>
<dbReference type="SMART" id="SM00584">
    <property type="entry name" value="TLDc"/>
    <property type="match status" value="1"/>
</dbReference>
<feature type="domain" description="TLDc" evidence="11">
    <location>
        <begin position="1"/>
        <end position="127"/>
    </location>
</feature>
<dbReference type="PANTHER" id="PTHR23354">
    <property type="entry name" value="NUCLEOLAR PROTEIN 7/ESTROGEN RECEPTOR COACTIVATOR-RELATED"/>
    <property type="match status" value="1"/>
</dbReference>
<dbReference type="AlphaFoldDB" id="A0A4Q0A1H7"/>
<dbReference type="InterPro" id="IPR006571">
    <property type="entry name" value="TLDc_dom"/>
</dbReference>
<evidence type="ECO:0000256" key="4">
    <source>
        <dbReference type="ARBA" id="ARBA00022490"/>
    </source>
</evidence>
<evidence type="ECO:0000256" key="8">
    <source>
        <dbReference type="ARBA" id="ARBA00041780"/>
    </source>
</evidence>
<feature type="region of interest" description="Disordered" evidence="10">
    <location>
        <begin position="127"/>
        <end position="156"/>
    </location>
</feature>
<evidence type="ECO:0000256" key="5">
    <source>
        <dbReference type="ARBA" id="ARBA00023136"/>
    </source>
</evidence>
<evidence type="ECO:0000313" key="13">
    <source>
        <dbReference type="Proteomes" id="UP000268162"/>
    </source>
</evidence>
<proteinExistence type="predicted"/>
<evidence type="ECO:0000256" key="2">
    <source>
        <dbReference type="ARBA" id="ARBA00004371"/>
    </source>
</evidence>
<dbReference type="GO" id="GO:0016020">
    <property type="term" value="C:membrane"/>
    <property type="evidence" value="ECO:0007669"/>
    <property type="project" value="UniProtKB-SubCell"/>
</dbReference>
<accession>A0A4Q0A1H7</accession>
<keyword evidence="6" id="KW-0458">Lysosome</keyword>
<evidence type="ECO:0000256" key="6">
    <source>
        <dbReference type="ARBA" id="ARBA00023228"/>
    </source>
</evidence>
<name>A0A4Q0A1H7_9FUNG</name>
<feature type="region of interest" description="Disordered" evidence="10">
    <location>
        <begin position="174"/>
        <end position="216"/>
    </location>
</feature>
<keyword evidence="5" id="KW-0472">Membrane</keyword>